<gene>
    <name evidence="10" type="ORF">DFL_008094</name>
</gene>
<keyword evidence="2" id="KW-0479">Metal-binding</keyword>
<evidence type="ECO:0000256" key="3">
    <source>
        <dbReference type="ARBA" id="ARBA00022833"/>
    </source>
</evidence>
<comment type="caution">
    <text evidence="10">The sequence shown here is derived from an EMBL/GenBank/DDBJ whole genome shotgun (WGS) entry which is preliminary data.</text>
</comment>
<evidence type="ECO:0000313" key="11">
    <source>
        <dbReference type="Proteomes" id="UP000283090"/>
    </source>
</evidence>
<keyword evidence="6" id="KW-0804">Transcription</keyword>
<dbReference type="Gene3D" id="3.90.430.10">
    <property type="entry name" value="Copper fist DNA-binding domain"/>
    <property type="match status" value="1"/>
</dbReference>
<dbReference type="PANTHER" id="PTHR28088">
    <property type="entry name" value="TRANSCRIPTIONAL ACTIVATOR HAA1-RELATED"/>
    <property type="match status" value="1"/>
</dbReference>
<dbReference type="PANTHER" id="PTHR28088:SF5">
    <property type="entry name" value="TRANSCRIPTIONAL ACTIVATOR HAA1-RELATED"/>
    <property type="match status" value="1"/>
</dbReference>
<sequence>MIIDGVTWACETCIRGHRTANCQHIERPLQPLVMRIELTQLLFRKAVPHPKAIETGAPSQSRNSSQGDPTMVRTPLQPFPRGSGPSQEVGQIGLHVIGYDGILNDLDGWDSTPGIKSPRVPPTAIAIGGTDWESSWGASPNMQTPYAHSMLEDQLSLELSTLMDAFVEESAMEQPEDTYQSCISEGLDRDLT</sequence>
<dbReference type="RefSeq" id="XP_067485733.1">
    <property type="nucleotide sequence ID" value="XM_067637779.1"/>
</dbReference>
<proteinExistence type="predicted"/>
<dbReference type="VEuPathDB" id="FungiDB:DFL_008094"/>
<evidence type="ECO:0000256" key="5">
    <source>
        <dbReference type="ARBA" id="ARBA00023015"/>
    </source>
</evidence>
<dbReference type="InterPro" id="IPR001083">
    <property type="entry name" value="Cu_fist_DNA-bd_dom"/>
</dbReference>
<evidence type="ECO:0000259" key="9">
    <source>
        <dbReference type="PROSITE" id="PS50073"/>
    </source>
</evidence>
<evidence type="ECO:0000313" key="10">
    <source>
        <dbReference type="EMBL" id="RVD80189.1"/>
    </source>
</evidence>
<dbReference type="OrthoDB" id="5600085at2759"/>
<feature type="region of interest" description="Disordered" evidence="8">
    <location>
        <begin position="172"/>
        <end position="192"/>
    </location>
</feature>
<dbReference type="GO" id="GO:0005634">
    <property type="term" value="C:nucleus"/>
    <property type="evidence" value="ECO:0007669"/>
    <property type="project" value="UniProtKB-SubCell"/>
</dbReference>
<keyword evidence="3" id="KW-0862">Zinc</keyword>
<evidence type="ECO:0000256" key="6">
    <source>
        <dbReference type="ARBA" id="ARBA00023163"/>
    </source>
</evidence>
<dbReference type="GO" id="GO:0045944">
    <property type="term" value="P:positive regulation of transcription by RNA polymerase II"/>
    <property type="evidence" value="ECO:0007669"/>
    <property type="project" value="TreeGrafter"/>
</dbReference>
<name>A0A436ZMR9_ARTFL</name>
<keyword evidence="4" id="KW-0186">Copper</keyword>
<dbReference type="Pfam" id="PF00649">
    <property type="entry name" value="Copper-fist"/>
    <property type="match status" value="1"/>
</dbReference>
<dbReference type="SMART" id="SM01090">
    <property type="entry name" value="Copper-fist"/>
    <property type="match status" value="1"/>
</dbReference>
<keyword evidence="5" id="KW-0805">Transcription regulation</keyword>
<protein>
    <recommendedName>
        <fullName evidence="9">Copper-fist domain-containing protein</fullName>
    </recommendedName>
</protein>
<reference evidence="10 11" key="1">
    <citation type="submission" date="2019-01" db="EMBL/GenBank/DDBJ databases">
        <title>Intercellular communication is required for trap formation in the nematode-trapping fungus Duddingtonia flagrans.</title>
        <authorList>
            <person name="Youssar L."/>
            <person name="Wernet V."/>
            <person name="Hensel N."/>
            <person name="Hildebrandt H.-G."/>
            <person name="Fischer R."/>
        </authorList>
    </citation>
    <scope>NUCLEOTIDE SEQUENCE [LARGE SCALE GENOMIC DNA]</scope>
    <source>
        <strain evidence="10 11">CBS H-5679</strain>
    </source>
</reference>
<keyword evidence="7" id="KW-0539">Nucleus</keyword>
<dbReference type="EMBL" id="SAEB01000012">
    <property type="protein sequence ID" value="RVD80189.1"/>
    <property type="molecule type" value="Genomic_DNA"/>
</dbReference>
<evidence type="ECO:0000256" key="1">
    <source>
        <dbReference type="ARBA" id="ARBA00004123"/>
    </source>
</evidence>
<dbReference type="SUPFAM" id="SSF57879">
    <property type="entry name" value="Zinc domain conserved in yeast copper-regulated transcription factors"/>
    <property type="match status" value="1"/>
</dbReference>
<evidence type="ECO:0000256" key="8">
    <source>
        <dbReference type="SAM" id="MobiDB-lite"/>
    </source>
</evidence>
<dbReference type="GO" id="GO:0005507">
    <property type="term" value="F:copper ion binding"/>
    <property type="evidence" value="ECO:0007669"/>
    <property type="project" value="InterPro"/>
</dbReference>
<feature type="domain" description="Copper-fist" evidence="9">
    <location>
        <begin position="1"/>
        <end position="32"/>
    </location>
</feature>
<evidence type="ECO:0000256" key="2">
    <source>
        <dbReference type="ARBA" id="ARBA00022723"/>
    </source>
</evidence>
<dbReference type="PROSITE" id="PS50073">
    <property type="entry name" value="COPPER_FIST_2"/>
    <property type="match status" value="1"/>
</dbReference>
<dbReference type="InterPro" id="IPR036395">
    <property type="entry name" value="Cu_fist_DNA-bd_dom_sf"/>
</dbReference>
<comment type="subcellular location">
    <subcellularLocation>
        <location evidence="1">Nucleus</location>
    </subcellularLocation>
</comment>
<feature type="compositionally biased region" description="Polar residues" evidence="8">
    <location>
        <begin position="57"/>
        <end position="68"/>
    </location>
</feature>
<keyword evidence="11" id="KW-1185">Reference proteome</keyword>
<dbReference type="GO" id="GO:0000978">
    <property type="term" value="F:RNA polymerase II cis-regulatory region sequence-specific DNA binding"/>
    <property type="evidence" value="ECO:0007669"/>
    <property type="project" value="TreeGrafter"/>
</dbReference>
<feature type="region of interest" description="Disordered" evidence="8">
    <location>
        <begin position="52"/>
        <end position="87"/>
    </location>
</feature>
<organism evidence="10 11">
    <name type="scientific">Arthrobotrys flagrans</name>
    <name type="common">Nematode-trapping fungus</name>
    <name type="synonym">Trichothecium flagrans</name>
    <dbReference type="NCBI Taxonomy" id="97331"/>
    <lineage>
        <taxon>Eukaryota</taxon>
        <taxon>Fungi</taxon>
        <taxon>Dikarya</taxon>
        <taxon>Ascomycota</taxon>
        <taxon>Pezizomycotina</taxon>
        <taxon>Orbiliomycetes</taxon>
        <taxon>Orbiliales</taxon>
        <taxon>Orbiliaceae</taxon>
        <taxon>Arthrobotrys</taxon>
    </lineage>
</organism>
<dbReference type="GO" id="GO:0000981">
    <property type="term" value="F:DNA-binding transcription factor activity, RNA polymerase II-specific"/>
    <property type="evidence" value="ECO:0007669"/>
    <property type="project" value="TreeGrafter"/>
</dbReference>
<dbReference type="GO" id="GO:0006879">
    <property type="term" value="P:intracellular iron ion homeostasis"/>
    <property type="evidence" value="ECO:0007669"/>
    <property type="project" value="TreeGrafter"/>
</dbReference>
<dbReference type="Proteomes" id="UP000283090">
    <property type="component" value="Unassembled WGS sequence"/>
</dbReference>
<dbReference type="GeneID" id="93590405"/>
<accession>A0A436ZMR9</accession>
<evidence type="ECO:0000256" key="7">
    <source>
        <dbReference type="ARBA" id="ARBA00023242"/>
    </source>
</evidence>
<dbReference type="InterPro" id="IPR051763">
    <property type="entry name" value="Copper_Homeo_Regul"/>
</dbReference>
<evidence type="ECO:0000256" key="4">
    <source>
        <dbReference type="ARBA" id="ARBA00023008"/>
    </source>
</evidence>
<dbReference type="AlphaFoldDB" id="A0A436ZMR9"/>
<dbReference type="SMART" id="SM00412">
    <property type="entry name" value="Cu_FIST"/>
    <property type="match status" value="1"/>
</dbReference>
<dbReference type="GO" id="GO:0006878">
    <property type="term" value="P:intracellular copper ion homeostasis"/>
    <property type="evidence" value="ECO:0007669"/>
    <property type="project" value="TreeGrafter"/>
</dbReference>